<name>D2VG47_NAEGR</name>
<dbReference type="EMBL" id="GG738869">
    <property type="protein sequence ID" value="EFC44288.1"/>
    <property type="molecule type" value="Genomic_DNA"/>
</dbReference>
<feature type="compositionally biased region" description="Basic and acidic residues" evidence="1">
    <location>
        <begin position="366"/>
        <end position="382"/>
    </location>
</feature>
<feature type="region of interest" description="Disordered" evidence="1">
    <location>
        <begin position="244"/>
        <end position="263"/>
    </location>
</feature>
<dbReference type="OrthoDB" id="10263324at2759"/>
<dbReference type="Proteomes" id="UP000006671">
    <property type="component" value="Unassembled WGS sequence"/>
</dbReference>
<evidence type="ECO:0000313" key="3">
    <source>
        <dbReference type="Proteomes" id="UP000006671"/>
    </source>
</evidence>
<evidence type="ECO:0000313" key="2">
    <source>
        <dbReference type="EMBL" id="EFC44288.1"/>
    </source>
</evidence>
<protein>
    <submittedName>
        <fullName evidence="2">Predicted protein</fullName>
    </submittedName>
</protein>
<proteinExistence type="predicted"/>
<dbReference type="AlphaFoldDB" id="D2VG47"/>
<dbReference type="KEGG" id="ngr:NAEGRDRAFT_49257"/>
<dbReference type="VEuPathDB" id="AmoebaDB:NAEGRDRAFT_49257"/>
<feature type="compositionally biased region" description="Acidic residues" evidence="1">
    <location>
        <begin position="383"/>
        <end position="393"/>
    </location>
</feature>
<feature type="region of interest" description="Disordered" evidence="1">
    <location>
        <begin position="364"/>
        <end position="408"/>
    </location>
</feature>
<sequence length="408" mass="47039">MTENANDGEPLVCPPPSLPNVKANWQFSSEPTELFGKLIHTDDIEDYEKNQEKRGFVVFEKVDDEKYFELTIEFDYMIEWTSIDIFSTARTVELYTSKEKEYGQTCRFTEKIGEDNAYQYNCVCLDSNQSERKIQRHSNFTLKFLSLDYPDRIAKQTKICVSAIIFHGKRRGEKLLNQNQSIAMGGETESKQFSGAMSALMSDPRMLMNLMNGMNNPTAKQMSMIVGQIMPITKTIDNVASERKVEQEMPKPTLPPKMETLNDIPENPILLNEFKSKEDLKNYINECVDERMKHWEERMMNRMMGEVGRFASPFLQGMQGNPFAMFRQPTIPSGTPPPQMNIPPQTAMQMPMMSDISKLMAGIQISKHETPESKKEETNKDENNEEQYEDTESDTQKQEEKEEVPEVD</sequence>
<evidence type="ECO:0000256" key="1">
    <source>
        <dbReference type="SAM" id="MobiDB-lite"/>
    </source>
</evidence>
<accession>D2VG47</accession>
<dbReference type="InParanoid" id="D2VG47"/>
<dbReference type="RefSeq" id="XP_002677032.1">
    <property type="nucleotide sequence ID" value="XM_002676986.1"/>
</dbReference>
<reference evidence="2 3" key="1">
    <citation type="journal article" date="2010" name="Cell">
        <title>The genome of Naegleria gruberi illuminates early eukaryotic versatility.</title>
        <authorList>
            <person name="Fritz-Laylin L.K."/>
            <person name="Prochnik S.E."/>
            <person name="Ginger M.L."/>
            <person name="Dacks J.B."/>
            <person name="Carpenter M.L."/>
            <person name="Field M.C."/>
            <person name="Kuo A."/>
            <person name="Paredez A."/>
            <person name="Chapman J."/>
            <person name="Pham J."/>
            <person name="Shu S."/>
            <person name="Neupane R."/>
            <person name="Cipriano M."/>
            <person name="Mancuso J."/>
            <person name="Tu H."/>
            <person name="Salamov A."/>
            <person name="Lindquist E."/>
            <person name="Shapiro H."/>
            <person name="Lucas S."/>
            <person name="Grigoriev I.V."/>
            <person name="Cande W.Z."/>
            <person name="Fulton C."/>
            <person name="Rokhsar D.S."/>
            <person name="Dawson S.C."/>
        </authorList>
    </citation>
    <scope>NUCLEOTIDE SEQUENCE [LARGE SCALE GENOMIC DNA]</scope>
    <source>
        <strain evidence="2 3">NEG-M</strain>
    </source>
</reference>
<keyword evidence="3" id="KW-1185">Reference proteome</keyword>
<dbReference type="OMA" id="MPITKTI"/>
<gene>
    <name evidence="2" type="ORF">NAEGRDRAFT_49257</name>
</gene>
<dbReference type="GeneID" id="8848098"/>
<organism evidence="3">
    <name type="scientific">Naegleria gruberi</name>
    <name type="common">Amoeba</name>
    <dbReference type="NCBI Taxonomy" id="5762"/>
    <lineage>
        <taxon>Eukaryota</taxon>
        <taxon>Discoba</taxon>
        <taxon>Heterolobosea</taxon>
        <taxon>Tetramitia</taxon>
        <taxon>Eutetramitia</taxon>
        <taxon>Vahlkampfiidae</taxon>
        <taxon>Naegleria</taxon>
    </lineage>
</organism>